<dbReference type="Pfam" id="PF08811">
    <property type="entry name" value="DUF1800"/>
    <property type="match status" value="1"/>
</dbReference>
<evidence type="ECO:0000313" key="2">
    <source>
        <dbReference type="Proteomes" id="UP000037939"/>
    </source>
</evidence>
<comment type="caution">
    <text evidence="1">The sequence shown here is derived from an EMBL/GenBank/DDBJ whole genome shotgun (WGS) entry which is preliminary data.</text>
</comment>
<dbReference type="Proteomes" id="UP000037939">
    <property type="component" value="Unassembled WGS sequence"/>
</dbReference>
<dbReference type="EMBL" id="LAQT01000034">
    <property type="protein sequence ID" value="KPC49877.1"/>
    <property type="molecule type" value="Genomic_DNA"/>
</dbReference>
<keyword evidence="2" id="KW-1185">Reference proteome</keyword>
<reference evidence="1 2" key="1">
    <citation type="submission" date="2015-07" db="EMBL/GenBank/DDBJ databases">
        <title>Draft genome sequence of the Amantichitinum ursilacus IGB-41, a new chitin-degrading bacterium.</title>
        <authorList>
            <person name="Kirstahler P."/>
            <person name="Guenther M."/>
            <person name="Grumaz C."/>
            <person name="Rupp S."/>
            <person name="Zibek S."/>
            <person name="Sohn K."/>
        </authorList>
    </citation>
    <scope>NUCLEOTIDE SEQUENCE [LARGE SCALE GENOMIC DNA]</scope>
    <source>
        <strain evidence="1 2">IGB-41</strain>
    </source>
</reference>
<dbReference type="AlphaFoldDB" id="A0A0N1JRJ7"/>
<dbReference type="OrthoDB" id="9772295at2"/>
<evidence type="ECO:0000313" key="1">
    <source>
        <dbReference type="EMBL" id="KPC49877.1"/>
    </source>
</evidence>
<name>A0A0N1JRJ7_9NEIS</name>
<organism evidence="1 2">
    <name type="scientific">Amantichitinum ursilacus</name>
    <dbReference type="NCBI Taxonomy" id="857265"/>
    <lineage>
        <taxon>Bacteria</taxon>
        <taxon>Pseudomonadati</taxon>
        <taxon>Pseudomonadota</taxon>
        <taxon>Betaproteobacteria</taxon>
        <taxon>Neisseriales</taxon>
        <taxon>Chitinibacteraceae</taxon>
        <taxon>Amantichitinum</taxon>
    </lineage>
</organism>
<proteinExistence type="predicted"/>
<dbReference type="PATRIC" id="fig|857265.3.peg.3908"/>
<sequence length="582" mass="62141">MDFRFEVLRGTNALRSAAVLTLTAALAACGGGSSEIGSNQDSSQNLQTKQETAVATVTRADAQRLLEQATFGPTEADIANVQRLGIKGWIAAQIATPATGYKGTYYVNPGSGVACNKEVNVVKYETDALKLKNCARDIFTPAAVQRQFFTNAVSGKDQLRQRVAFALSQILVTSGYEAYAQADYQNMLLNHAFDTYSNLMLTTTLHPTMGDWLDMVNNDKPNAAKGIQANENYAREFLQLFTTGTSQLNYDGSVKLDAHGKPLPVYTQAQVTAMARAFTGWTYPAAPGGKVTWQGTVVHAGQMVAIEAHHDTDAKVVLGGYKIAAGGSALSDVKAAVNAATSYPSVAPFIGKQLIQKLVTSNPTPAYVSRVSAVWNNDGAGVRGNLAAVVTAILTDPEARGDVKTASSYGRLREPTQYMISLMRTLGGTTDGMGPNYWSGQQGEAVFMSPSVFNFYSPAYVAPGTSVNGPEFGVLNTASQINRSNYAVQMFFLGGVGADASITNSIGTHIDLTKFGALTDRSAAVDKFNDLLLHGSLSAAGKAAIMRYLNMYSDAQIKAHPTMLASYCVYLISTSPQYEIQK</sequence>
<dbReference type="STRING" id="857265.WG78_19065"/>
<dbReference type="PANTHER" id="PTHR43737">
    <property type="entry name" value="BLL7424 PROTEIN"/>
    <property type="match status" value="1"/>
</dbReference>
<protein>
    <recommendedName>
        <fullName evidence="3">DUF1800 domain-containing protein</fullName>
    </recommendedName>
</protein>
<gene>
    <name evidence="1" type="ORF">WG78_19065</name>
</gene>
<dbReference type="InterPro" id="IPR014917">
    <property type="entry name" value="DUF1800"/>
</dbReference>
<evidence type="ECO:0008006" key="3">
    <source>
        <dbReference type="Google" id="ProtNLM"/>
    </source>
</evidence>
<dbReference type="PROSITE" id="PS51257">
    <property type="entry name" value="PROKAR_LIPOPROTEIN"/>
    <property type="match status" value="1"/>
</dbReference>
<dbReference type="PANTHER" id="PTHR43737:SF1">
    <property type="entry name" value="DUF1501 DOMAIN-CONTAINING PROTEIN"/>
    <property type="match status" value="1"/>
</dbReference>
<accession>A0A0N1JRJ7</accession>